<dbReference type="GO" id="GO:0007035">
    <property type="term" value="P:vacuolar acidification"/>
    <property type="evidence" value="ECO:0007669"/>
    <property type="project" value="TreeGrafter"/>
</dbReference>
<feature type="transmembrane region" description="Helical" evidence="8">
    <location>
        <begin position="162"/>
        <end position="182"/>
    </location>
</feature>
<dbReference type="EMBL" id="JASPKY010000039">
    <property type="protein sequence ID" value="KAK9746565.1"/>
    <property type="molecule type" value="Genomic_DNA"/>
</dbReference>
<accession>A0AAW1MKE6</accession>
<comment type="similarity">
    <text evidence="2 8">Belongs to the V-ATPase 116 kDa subunit family.</text>
</comment>
<keyword evidence="10" id="KW-1185">Reference proteome</keyword>
<sequence>MVLFKPAKENPPCSPEMFDGQFALQKVLVVLALLCVPVMLLAKPIIILRSQNKSTEYSASHQQMQQATENGDAEQPIQNNTAQTQAASGGHGGGHGEHENAGELFIHQGIHTIEFVLGSVSHTASYLRLWALSLAHAQLSEVLWNMVLSKGLTMFDDWKGGIALYVIFSAWACLTVSILVLMEGLSAFLHTLRLHWVEFQSKFYAGLGHGFQPFSFELLLDPASGTGETD</sequence>
<reference evidence="9 10" key="1">
    <citation type="journal article" date="2024" name="BMC Genomics">
        <title>De novo assembly and annotation of Popillia japonica's genome with initial clues to its potential as an invasive pest.</title>
        <authorList>
            <person name="Cucini C."/>
            <person name="Boschi S."/>
            <person name="Funari R."/>
            <person name="Cardaioli E."/>
            <person name="Iannotti N."/>
            <person name="Marturano G."/>
            <person name="Paoli F."/>
            <person name="Bruttini M."/>
            <person name="Carapelli A."/>
            <person name="Frati F."/>
            <person name="Nardi F."/>
        </authorList>
    </citation>
    <scope>NUCLEOTIDE SEQUENCE [LARGE SCALE GENOMIC DNA]</scope>
    <source>
        <strain evidence="9">DMR45628</strain>
    </source>
</reference>
<evidence type="ECO:0000256" key="6">
    <source>
        <dbReference type="ARBA" id="ARBA00023065"/>
    </source>
</evidence>
<name>A0AAW1MKE6_POPJA</name>
<keyword evidence="6 8" id="KW-0406">Ion transport</keyword>
<evidence type="ECO:0000256" key="8">
    <source>
        <dbReference type="RuleBase" id="RU361189"/>
    </source>
</evidence>
<evidence type="ECO:0000256" key="4">
    <source>
        <dbReference type="ARBA" id="ARBA00022692"/>
    </source>
</evidence>
<dbReference type="GO" id="GO:0051117">
    <property type="term" value="F:ATPase binding"/>
    <property type="evidence" value="ECO:0007669"/>
    <property type="project" value="TreeGrafter"/>
</dbReference>
<dbReference type="GO" id="GO:0016471">
    <property type="term" value="C:vacuolar proton-transporting V-type ATPase complex"/>
    <property type="evidence" value="ECO:0007669"/>
    <property type="project" value="TreeGrafter"/>
</dbReference>
<dbReference type="PANTHER" id="PTHR11629">
    <property type="entry name" value="VACUOLAR PROTON ATPASES"/>
    <property type="match status" value="1"/>
</dbReference>
<keyword evidence="5 8" id="KW-1133">Transmembrane helix</keyword>
<evidence type="ECO:0000313" key="10">
    <source>
        <dbReference type="Proteomes" id="UP001458880"/>
    </source>
</evidence>
<feature type="transmembrane region" description="Helical" evidence="8">
    <location>
        <begin position="27"/>
        <end position="48"/>
    </location>
</feature>
<gene>
    <name evidence="9" type="ORF">QE152_g6011</name>
</gene>
<proteinExistence type="inferred from homology"/>
<dbReference type="GO" id="GO:0033179">
    <property type="term" value="C:proton-transporting V-type ATPase, V0 domain"/>
    <property type="evidence" value="ECO:0007669"/>
    <property type="project" value="InterPro"/>
</dbReference>
<comment type="function">
    <text evidence="8">Essential component of the vacuolar proton pump (V-ATPase), a multimeric enzyme that catalyzes the translocation of protons across the membranes. Required for assembly and activity of the V-ATPase.</text>
</comment>
<evidence type="ECO:0000256" key="3">
    <source>
        <dbReference type="ARBA" id="ARBA00022448"/>
    </source>
</evidence>
<comment type="caution">
    <text evidence="8">Lacks conserved residue(s) required for the propagation of feature annotation.</text>
</comment>
<dbReference type="Proteomes" id="UP001458880">
    <property type="component" value="Unassembled WGS sequence"/>
</dbReference>
<keyword evidence="7 8" id="KW-0472">Membrane</keyword>
<evidence type="ECO:0000256" key="5">
    <source>
        <dbReference type="ARBA" id="ARBA00022989"/>
    </source>
</evidence>
<protein>
    <recommendedName>
        <fullName evidence="8">V-type proton ATPase subunit a</fullName>
    </recommendedName>
</protein>
<keyword evidence="3 8" id="KW-0813">Transport</keyword>
<dbReference type="GO" id="GO:0046961">
    <property type="term" value="F:proton-transporting ATPase activity, rotational mechanism"/>
    <property type="evidence" value="ECO:0007669"/>
    <property type="project" value="InterPro"/>
</dbReference>
<comment type="caution">
    <text evidence="9">The sequence shown here is derived from an EMBL/GenBank/DDBJ whole genome shotgun (WGS) entry which is preliminary data.</text>
</comment>
<comment type="subcellular location">
    <subcellularLocation>
        <location evidence="1">Membrane</location>
        <topology evidence="1">Multi-pass membrane protein</topology>
    </subcellularLocation>
</comment>
<dbReference type="AlphaFoldDB" id="A0AAW1MKE6"/>
<dbReference type="Pfam" id="PF01496">
    <property type="entry name" value="V_ATPase_I"/>
    <property type="match status" value="1"/>
</dbReference>
<dbReference type="GO" id="GO:0005886">
    <property type="term" value="C:plasma membrane"/>
    <property type="evidence" value="ECO:0007669"/>
    <property type="project" value="TreeGrafter"/>
</dbReference>
<evidence type="ECO:0000313" key="9">
    <source>
        <dbReference type="EMBL" id="KAK9746565.1"/>
    </source>
</evidence>
<evidence type="ECO:0000256" key="7">
    <source>
        <dbReference type="ARBA" id="ARBA00023136"/>
    </source>
</evidence>
<dbReference type="InterPro" id="IPR002490">
    <property type="entry name" value="V-ATPase_116kDa_su"/>
</dbReference>
<dbReference type="PANTHER" id="PTHR11629:SF63">
    <property type="entry name" value="V-TYPE PROTON ATPASE SUBUNIT A"/>
    <property type="match status" value="1"/>
</dbReference>
<evidence type="ECO:0000256" key="1">
    <source>
        <dbReference type="ARBA" id="ARBA00004141"/>
    </source>
</evidence>
<organism evidence="9 10">
    <name type="scientific">Popillia japonica</name>
    <name type="common">Japanese beetle</name>
    <dbReference type="NCBI Taxonomy" id="7064"/>
    <lineage>
        <taxon>Eukaryota</taxon>
        <taxon>Metazoa</taxon>
        <taxon>Ecdysozoa</taxon>
        <taxon>Arthropoda</taxon>
        <taxon>Hexapoda</taxon>
        <taxon>Insecta</taxon>
        <taxon>Pterygota</taxon>
        <taxon>Neoptera</taxon>
        <taxon>Endopterygota</taxon>
        <taxon>Coleoptera</taxon>
        <taxon>Polyphaga</taxon>
        <taxon>Scarabaeiformia</taxon>
        <taxon>Scarabaeidae</taxon>
        <taxon>Rutelinae</taxon>
        <taxon>Popillia</taxon>
    </lineage>
</organism>
<keyword evidence="4 8" id="KW-0812">Transmembrane</keyword>
<evidence type="ECO:0000256" key="2">
    <source>
        <dbReference type="ARBA" id="ARBA00009904"/>
    </source>
</evidence>
<keyword evidence="8" id="KW-0375">Hydrogen ion transport</keyword>